<sequence>MDKEEMSAAMKSDWRQHFKVQFGCRVLYETNSDFYARVRTPSRMFREMRLKSAGSNAPLRPAIAERLPQGLRSSCMRDHLRAVLSHTFSSAILCHVRRDEGGFGRKYAYTGSTDMDFCFLPKVTKNYQAYLAGSHENSAPSMGQTQPSFPLEKRRIDSILNRLALVIGRRTLPGSGLIPSNS</sequence>
<gene>
    <name evidence="1" type="ORF">H103_08092</name>
</gene>
<accession>A0A022VPH1</accession>
<dbReference type="HOGENOM" id="CLU_1483028_0_0_1"/>
<dbReference type="EMBL" id="KK207932">
    <property type="protein sequence ID" value="EZF48162.1"/>
    <property type="molecule type" value="Genomic_DNA"/>
</dbReference>
<evidence type="ECO:0000313" key="1">
    <source>
        <dbReference type="EMBL" id="EZF48162.1"/>
    </source>
</evidence>
<protein>
    <submittedName>
        <fullName evidence="1">Uncharacterized protein</fullName>
    </submittedName>
</protein>
<organism evidence="1">
    <name type="scientific">Trichophyton rubrum CBS 288.86</name>
    <dbReference type="NCBI Taxonomy" id="1215330"/>
    <lineage>
        <taxon>Eukaryota</taxon>
        <taxon>Fungi</taxon>
        <taxon>Dikarya</taxon>
        <taxon>Ascomycota</taxon>
        <taxon>Pezizomycotina</taxon>
        <taxon>Eurotiomycetes</taxon>
        <taxon>Eurotiomycetidae</taxon>
        <taxon>Onygenales</taxon>
        <taxon>Arthrodermataceae</taxon>
        <taxon>Trichophyton</taxon>
    </lineage>
</organism>
<dbReference type="Proteomes" id="UP000023758">
    <property type="component" value="Unassembled WGS sequence"/>
</dbReference>
<dbReference type="AlphaFoldDB" id="A0A022VPH1"/>
<reference evidence="1" key="1">
    <citation type="submission" date="2014-02" db="EMBL/GenBank/DDBJ databases">
        <title>The Genome Sequence of Trichophyton rubrum (morphotype fischeri) CBS 288.86.</title>
        <authorList>
            <consortium name="The Broad Institute Genomics Platform"/>
            <person name="Cuomo C.A."/>
            <person name="White T.C."/>
            <person name="Graser Y."/>
            <person name="Martinez-Rossi N."/>
            <person name="Heitman J."/>
            <person name="Young S.K."/>
            <person name="Zeng Q."/>
            <person name="Gargeya S."/>
            <person name="Abouelleil A."/>
            <person name="Alvarado L."/>
            <person name="Chapman S.B."/>
            <person name="Gainer-Dewar J."/>
            <person name="Goldberg J."/>
            <person name="Griggs A."/>
            <person name="Gujja S."/>
            <person name="Hansen M."/>
            <person name="Howarth C."/>
            <person name="Imamovic A."/>
            <person name="Larimer J."/>
            <person name="Martinez D."/>
            <person name="Murphy C."/>
            <person name="Pearson M.D."/>
            <person name="Persinoti G."/>
            <person name="Poon T."/>
            <person name="Priest M."/>
            <person name="Roberts A.D."/>
            <person name="Saif S."/>
            <person name="Shea T.D."/>
            <person name="Sykes S.N."/>
            <person name="Wortman J."/>
            <person name="Nusbaum C."/>
            <person name="Birren B."/>
        </authorList>
    </citation>
    <scope>NUCLEOTIDE SEQUENCE [LARGE SCALE GENOMIC DNA]</scope>
    <source>
        <strain evidence="1">CBS 288.86</strain>
    </source>
</reference>
<name>A0A022VPH1_TRIRU</name>
<proteinExistence type="predicted"/>